<dbReference type="AlphaFoldDB" id="A0A106C0D8"/>
<dbReference type="RefSeq" id="WP_059745731.1">
    <property type="nucleotide sequence ID" value="NZ_LRDC01000018.1"/>
</dbReference>
<keyword evidence="1" id="KW-1133">Transmembrane helix</keyword>
<protein>
    <submittedName>
        <fullName evidence="2">Uncharacterized protein</fullName>
    </submittedName>
</protein>
<reference evidence="2 3" key="1">
    <citation type="submission" date="2016-01" db="EMBL/GenBank/DDBJ databases">
        <title>Draft genome of the antarctic isolate Shewanella frigidimarina Ag06-30.</title>
        <authorList>
            <person name="Parmeciano Di Noto G."/>
            <person name="Vazquez S."/>
            <person name="Mac Cormack W."/>
            <person name="Iriarte A."/>
            <person name="Quiroga C."/>
        </authorList>
    </citation>
    <scope>NUCLEOTIDE SEQUENCE [LARGE SCALE GENOMIC DNA]</scope>
    <source>
        <strain evidence="2 3">Ag06-30</strain>
    </source>
</reference>
<proteinExistence type="predicted"/>
<accession>A0A106C0D8</accession>
<name>A0A106C0D8_SHEFR</name>
<organism evidence="2">
    <name type="scientific">Shewanella frigidimarina</name>
    <dbReference type="NCBI Taxonomy" id="56812"/>
    <lineage>
        <taxon>Bacteria</taxon>
        <taxon>Pseudomonadati</taxon>
        <taxon>Pseudomonadota</taxon>
        <taxon>Gammaproteobacteria</taxon>
        <taxon>Alteromonadales</taxon>
        <taxon>Shewanellaceae</taxon>
        <taxon>Shewanella</taxon>
    </lineage>
</organism>
<evidence type="ECO:0000313" key="2">
    <source>
        <dbReference type="EMBL" id="KVX01834.1"/>
    </source>
</evidence>
<comment type="caution">
    <text evidence="2">The sequence shown here is derived from an EMBL/GenBank/DDBJ whole genome shotgun (WGS) entry which is preliminary data.</text>
</comment>
<dbReference type="EMBL" id="LRDC01000018">
    <property type="protein sequence ID" value="KVX01834.1"/>
    <property type="molecule type" value="Genomic_DNA"/>
</dbReference>
<feature type="transmembrane region" description="Helical" evidence="1">
    <location>
        <begin position="115"/>
        <end position="133"/>
    </location>
</feature>
<gene>
    <name evidence="2" type="ORF">AWJ07_04445</name>
</gene>
<evidence type="ECO:0000313" key="3">
    <source>
        <dbReference type="Proteomes" id="UP000055702"/>
    </source>
</evidence>
<feature type="transmembrane region" description="Helical" evidence="1">
    <location>
        <begin position="41"/>
        <end position="64"/>
    </location>
</feature>
<feature type="transmembrane region" description="Helical" evidence="1">
    <location>
        <begin position="76"/>
        <end position="95"/>
    </location>
</feature>
<keyword evidence="1" id="KW-0812">Transmembrane</keyword>
<sequence length="136" mass="15766">MSTFLGICLLILPLICFDIYSNHEFDLSLSDNLKKWKWAKYFAIMLVLAYVVYLLIYGHSYVVAGAYETRIYIEDWVQYYLVPGLCLASVIYSKPVGYFFGDNSSELGSSMKEDVAFTLGLLWLLFFTWQIFLESL</sequence>
<evidence type="ECO:0000256" key="1">
    <source>
        <dbReference type="SAM" id="Phobius"/>
    </source>
</evidence>
<dbReference type="Proteomes" id="UP000055702">
    <property type="component" value="Unassembled WGS sequence"/>
</dbReference>
<keyword evidence="1" id="KW-0472">Membrane</keyword>